<dbReference type="AlphaFoldDB" id="A0A1G8STV5"/>
<dbReference type="STRING" id="571298.SAMN04488026_101590"/>
<sequence>MQAYAQSKLAITLWSQHFATYYPDGPISIAVNPGSLLATRMVREGFGTSGNDIAIGTEILTRVALSSAFAQASGRYWDNDSAQFGNRLPVEIALSVSREIDRLLEG</sequence>
<protein>
    <recommendedName>
        <fullName evidence="3">Short chain dehydrogenase</fullName>
    </recommendedName>
</protein>
<dbReference type="Proteomes" id="UP000199382">
    <property type="component" value="Unassembled WGS sequence"/>
</dbReference>
<gene>
    <name evidence="1" type="ORF">SAMN04488026_101590</name>
</gene>
<evidence type="ECO:0000313" key="1">
    <source>
        <dbReference type="EMBL" id="SDJ32195.1"/>
    </source>
</evidence>
<dbReference type="Gene3D" id="3.40.50.720">
    <property type="entry name" value="NAD(P)-binding Rossmann-like Domain"/>
    <property type="match status" value="1"/>
</dbReference>
<accession>A0A1G8STV5</accession>
<keyword evidence="2" id="KW-1185">Reference proteome</keyword>
<proteinExistence type="predicted"/>
<organism evidence="1 2">
    <name type="scientific">Aliiruegeria lutimaris</name>
    <dbReference type="NCBI Taxonomy" id="571298"/>
    <lineage>
        <taxon>Bacteria</taxon>
        <taxon>Pseudomonadati</taxon>
        <taxon>Pseudomonadota</taxon>
        <taxon>Alphaproteobacteria</taxon>
        <taxon>Rhodobacterales</taxon>
        <taxon>Roseobacteraceae</taxon>
        <taxon>Aliiruegeria</taxon>
    </lineage>
</organism>
<evidence type="ECO:0008006" key="3">
    <source>
        <dbReference type="Google" id="ProtNLM"/>
    </source>
</evidence>
<evidence type="ECO:0000313" key="2">
    <source>
        <dbReference type="Proteomes" id="UP000199382"/>
    </source>
</evidence>
<name>A0A1G8STV5_9RHOB</name>
<reference evidence="1 2" key="1">
    <citation type="submission" date="2016-10" db="EMBL/GenBank/DDBJ databases">
        <authorList>
            <person name="de Groot N.N."/>
        </authorList>
    </citation>
    <scope>NUCLEOTIDE SEQUENCE [LARGE SCALE GENOMIC DNA]</scope>
    <source>
        <strain evidence="1 2">DSM 25294</strain>
    </source>
</reference>
<dbReference type="EMBL" id="FNEK01000015">
    <property type="protein sequence ID" value="SDJ32195.1"/>
    <property type="molecule type" value="Genomic_DNA"/>
</dbReference>